<comment type="caution">
    <text evidence="6">The sequence shown here is derived from an EMBL/GenBank/DDBJ whole genome shotgun (WGS) entry which is preliminary data.</text>
</comment>
<accession>A4BZN2</accession>
<dbReference type="EMBL" id="AAOG01000002">
    <property type="protein sequence ID" value="EAR12625.1"/>
    <property type="molecule type" value="Genomic_DNA"/>
</dbReference>
<dbReference type="InterPro" id="IPR036249">
    <property type="entry name" value="Thioredoxin-like_sf"/>
</dbReference>
<dbReference type="GO" id="GO:0017004">
    <property type="term" value="P:cytochrome complex assembly"/>
    <property type="evidence" value="ECO:0007669"/>
    <property type="project" value="UniProtKB-KW"/>
</dbReference>
<keyword evidence="3" id="KW-1015">Disulfide bond</keyword>
<evidence type="ECO:0000259" key="5">
    <source>
        <dbReference type="PROSITE" id="PS51352"/>
    </source>
</evidence>
<gene>
    <name evidence="6" type="ORF">PI23P_08365</name>
</gene>
<dbReference type="PANTHER" id="PTHR42852">
    <property type="entry name" value="THIOL:DISULFIDE INTERCHANGE PROTEIN DSBE"/>
    <property type="match status" value="1"/>
</dbReference>
<evidence type="ECO:0000256" key="1">
    <source>
        <dbReference type="ARBA" id="ARBA00004196"/>
    </source>
</evidence>
<dbReference type="GO" id="GO:0016491">
    <property type="term" value="F:oxidoreductase activity"/>
    <property type="evidence" value="ECO:0007669"/>
    <property type="project" value="InterPro"/>
</dbReference>
<sequence length="213" mass="25042">MTNDKLNGSLKLSANLELKKVQQNKLKIETEFIKNNPKSYVSAKTLDFCYTSLPNKTVSELYNNFSNDLKKSSFSKSKNRYLELNKNSQIGKSYVDFSMPNENGEMIKLSDFEGKLILLDFWASWCGPCIKEYPALRKAYSMFNEDEFEIVSISEDQTKKMWLKSIEKNELNWVNLWQNNGRKADHYLIYGINGIPDNFLIDKRNHYRPRFKR</sequence>
<organism evidence="6 7">
    <name type="scientific">Polaribacter irgensii 23-P</name>
    <dbReference type="NCBI Taxonomy" id="313594"/>
    <lineage>
        <taxon>Bacteria</taxon>
        <taxon>Pseudomonadati</taxon>
        <taxon>Bacteroidota</taxon>
        <taxon>Flavobacteriia</taxon>
        <taxon>Flavobacteriales</taxon>
        <taxon>Flavobacteriaceae</taxon>
    </lineage>
</organism>
<dbReference type="eggNOG" id="COG0526">
    <property type="taxonomic scope" value="Bacteria"/>
</dbReference>
<dbReference type="InterPro" id="IPR050553">
    <property type="entry name" value="Thioredoxin_ResA/DsbE_sf"/>
</dbReference>
<evidence type="ECO:0000256" key="3">
    <source>
        <dbReference type="ARBA" id="ARBA00023157"/>
    </source>
</evidence>
<dbReference type="CDD" id="cd02966">
    <property type="entry name" value="TlpA_like_family"/>
    <property type="match status" value="1"/>
</dbReference>
<dbReference type="Gene3D" id="3.40.30.10">
    <property type="entry name" value="Glutaredoxin"/>
    <property type="match status" value="1"/>
</dbReference>
<keyword evidence="2" id="KW-0201">Cytochrome c-type biogenesis</keyword>
<dbReference type="HOGENOM" id="CLU_042529_1_3_10"/>
<dbReference type="AlphaFoldDB" id="A4BZN2"/>
<dbReference type="OrthoDB" id="1069091at2"/>
<feature type="domain" description="Thioredoxin" evidence="5">
    <location>
        <begin position="88"/>
        <end position="213"/>
    </location>
</feature>
<dbReference type="RefSeq" id="WP_004570293.1">
    <property type="nucleotide sequence ID" value="NZ_CH724148.1"/>
</dbReference>
<evidence type="ECO:0000256" key="4">
    <source>
        <dbReference type="ARBA" id="ARBA00023284"/>
    </source>
</evidence>
<dbReference type="GO" id="GO:0030313">
    <property type="term" value="C:cell envelope"/>
    <property type="evidence" value="ECO:0007669"/>
    <property type="project" value="UniProtKB-SubCell"/>
</dbReference>
<dbReference type="InterPro" id="IPR013766">
    <property type="entry name" value="Thioredoxin_domain"/>
</dbReference>
<keyword evidence="4" id="KW-0676">Redox-active center</keyword>
<comment type="subcellular location">
    <subcellularLocation>
        <location evidence="1">Cell envelope</location>
    </subcellularLocation>
</comment>
<dbReference type="STRING" id="313594.PI23P_08365"/>
<evidence type="ECO:0000313" key="6">
    <source>
        <dbReference type="EMBL" id="EAR12625.1"/>
    </source>
</evidence>
<dbReference type="Proteomes" id="UP000003053">
    <property type="component" value="Unassembled WGS sequence"/>
</dbReference>
<reference evidence="6 7" key="1">
    <citation type="submission" date="2006-02" db="EMBL/GenBank/DDBJ databases">
        <authorList>
            <person name="Murray A."/>
            <person name="Staley J."/>
            <person name="Ferriera S."/>
            <person name="Johnson J."/>
            <person name="Kravitz S."/>
            <person name="Halpern A."/>
            <person name="Remington K."/>
            <person name="Beeson K."/>
            <person name="Tran B."/>
            <person name="Rogers Y.-H."/>
            <person name="Friedman R."/>
            <person name="Venter J.C."/>
        </authorList>
    </citation>
    <scope>NUCLEOTIDE SEQUENCE [LARGE SCALE GENOMIC DNA]</scope>
    <source>
        <strain evidence="6 7">23-P</strain>
    </source>
</reference>
<proteinExistence type="predicted"/>
<dbReference type="InterPro" id="IPR000866">
    <property type="entry name" value="AhpC/TSA"/>
</dbReference>
<evidence type="ECO:0000313" key="7">
    <source>
        <dbReference type="Proteomes" id="UP000003053"/>
    </source>
</evidence>
<dbReference type="PROSITE" id="PS51352">
    <property type="entry name" value="THIOREDOXIN_2"/>
    <property type="match status" value="1"/>
</dbReference>
<dbReference type="PANTHER" id="PTHR42852:SF6">
    <property type="entry name" value="THIOL:DISULFIDE INTERCHANGE PROTEIN DSBE"/>
    <property type="match status" value="1"/>
</dbReference>
<protein>
    <submittedName>
        <fullName evidence="6">Thiol:disulfide interchange protein</fullName>
    </submittedName>
</protein>
<keyword evidence="7" id="KW-1185">Reference proteome</keyword>
<dbReference type="Pfam" id="PF00578">
    <property type="entry name" value="AhpC-TSA"/>
    <property type="match status" value="1"/>
</dbReference>
<dbReference type="GO" id="GO:0016209">
    <property type="term" value="F:antioxidant activity"/>
    <property type="evidence" value="ECO:0007669"/>
    <property type="project" value="InterPro"/>
</dbReference>
<name>A4BZN2_9FLAO</name>
<evidence type="ECO:0000256" key="2">
    <source>
        <dbReference type="ARBA" id="ARBA00022748"/>
    </source>
</evidence>
<dbReference type="SUPFAM" id="SSF52833">
    <property type="entry name" value="Thioredoxin-like"/>
    <property type="match status" value="1"/>
</dbReference>